<dbReference type="AlphaFoldDB" id="A0A2Z6E586"/>
<dbReference type="Gene3D" id="3.40.605.10">
    <property type="entry name" value="Aldehyde Dehydrogenase, Chain A, domain 1"/>
    <property type="match status" value="1"/>
</dbReference>
<evidence type="ECO:0000259" key="8">
    <source>
        <dbReference type="Pfam" id="PF00171"/>
    </source>
</evidence>
<accession>A0A2Z6E586</accession>
<reference evidence="10" key="2">
    <citation type="submission" date="2018-06" db="EMBL/GenBank/DDBJ databases">
        <title>Genome sequence of Rhodanobacteraceae bacterium strain Dysh456.</title>
        <authorList>
            <person name="Fukui M."/>
        </authorList>
    </citation>
    <scope>NUCLEOTIDE SEQUENCE [LARGE SCALE GENOMIC DNA]</scope>
    <source>
        <strain evidence="10">Dysh456</strain>
    </source>
</reference>
<dbReference type="SUPFAM" id="SSF53720">
    <property type="entry name" value="ALDH-like"/>
    <property type="match status" value="1"/>
</dbReference>
<name>A0A2Z6E586_9GAMM</name>
<dbReference type="Pfam" id="PF00171">
    <property type="entry name" value="Aldedh"/>
    <property type="match status" value="1"/>
</dbReference>
<dbReference type="GO" id="GO:0004029">
    <property type="term" value="F:aldehyde dehydrogenase (NAD+) activity"/>
    <property type="evidence" value="ECO:0007669"/>
    <property type="project" value="UniProtKB-EC"/>
</dbReference>
<dbReference type="PANTHER" id="PTHR43521:SF1">
    <property type="entry name" value="ALPHA-AMINOADIPIC SEMIALDEHYDE DEHYDROGENASE"/>
    <property type="match status" value="1"/>
</dbReference>
<dbReference type="Gene3D" id="3.40.309.10">
    <property type="entry name" value="Aldehyde Dehydrogenase, Chain A, domain 2"/>
    <property type="match status" value="1"/>
</dbReference>
<keyword evidence="3 7" id="KW-0560">Oxidoreductase</keyword>
<feature type="active site" evidence="6">
    <location>
        <position position="264"/>
    </location>
</feature>
<keyword evidence="4" id="KW-0520">NAD</keyword>
<dbReference type="PANTHER" id="PTHR43521">
    <property type="entry name" value="ALPHA-AMINOADIPIC SEMIALDEHYDE DEHYDROGENASE"/>
    <property type="match status" value="1"/>
</dbReference>
<evidence type="ECO:0000313" key="10">
    <source>
        <dbReference type="Proteomes" id="UP000270530"/>
    </source>
</evidence>
<evidence type="ECO:0000256" key="3">
    <source>
        <dbReference type="ARBA" id="ARBA00023002"/>
    </source>
</evidence>
<evidence type="ECO:0000256" key="7">
    <source>
        <dbReference type="RuleBase" id="RU003345"/>
    </source>
</evidence>
<comment type="similarity">
    <text evidence="1 7">Belongs to the aldehyde dehydrogenase family.</text>
</comment>
<evidence type="ECO:0000313" key="9">
    <source>
        <dbReference type="EMBL" id="BBD79911.1"/>
    </source>
</evidence>
<dbReference type="InterPro" id="IPR029510">
    <property type="entry name" value="Ald_DH_CS_GLU"/>
</dbReference>
<keyword evidence="10" id="KW-1185">Reference proteome</keyword>
<feature type="domain" description="Aldehyde dehydrogenase" evidence="8">
    <location>
        <begin position="30"/>
        <end position="492"/>
    </location>
</feature>
<dbReference type="PROSITE" id="PS00687">
    <property type="entry name" value="ALDEHYDE_DEHYDR_GLU"/>
    <property type="match status" value="1"/>
</dbReference>
<dbReference type="OrthoDB" id="5687308at2"/>
<evidence type="ECO:0000256" key="1">
    <source>
        <dbReference type="ARBA" id="ARBA00009986"/>
    </source>
</evidence>
<dbReference type="InterPro" id="IPR016163">
    <property type="entry name" value="Ald_DH_C"/>
</dbReference>
<proteinExistence type="inferred from homology"/>
<protein>
    <recommendedName>
        <fullName evidence="5">aldehyde dehydrogenase (NAD(+))</fullName>
        <ecNumber evidence="5">1.2.1.3</ecNumber>
    </recommendedName>
</protein>
<evidence type="ECO:0000256" key="4">
    <source>
        <dbReference type="ARBA" id="ARBA00023027"/>
    </source>
</evidence>
<evidence type="ECO:0000256" key="2">
    <source>
        <dbReference type="ARBA" id="ARBA00011881"/>
    </source>
</evidence>
<gene>
    <name evidence="9" type="ORF">ALSL_1253</name>
</gene>
<dbReference type="RefSeq" id="WP_126537462.1">
    <property type="nucleotide sequence ID" value="NZ_AP018560.1"/>
</dbReference>
<dbReference type="InterPro" id="IPR016161">
    <property type="entry name" value="Ald_DH/histidinol_DH"/>
</dbReference>
<dbReference type="InterPro" id="IPR015590">
    <property type="entry name" value="Aldehyde_DH_dom"/>
</dbReference>
<comment type="subunit">
    <text evidence="2">Homotetramer.</text>
</comment>
<sequence length="511" mass="54655">MSHSILQALGLGEVQSGTYLGHGEWSRTTDAGELAPVNPATGEVIARVYASSAADYERILERAQAAFEVWRTTPAPRRGEAIRLCGEALRRHKSALGSLVALEMGKIKPEGDGEVQEMIDVADLALGQSRMLYGYTMHSERPGHRMYEQWHPLGLVGIISAFNFPVAVWSWNAFIAAVCGDISIWKPSPKTPLSAIAALKICNEALKDGGFPDLFFLFNDAGDTLAQRFVDDTRIPLISFTGSTRVGRLVGERVARRMGRSLLELGGNNAIILDETADLKLAIPAIVFGAVGTAGQRCTTTRRLIVHASILDEVTQKLVAAYQQVENRIGDPTDPATLMGPLNSAAAVEAYRAAIAQATAAGGKVLTGGKVLDDRKGFFVQPTIIAGLDHTHPVVQTETFAPILYVMPFHTLDESIAMQNAVPQGLSSAIFTQNLKAAERFLSATGSDCGIANVNIGTSGAEIGGAFGGEKETGGGRESGSDAWKAYMRRQTNTINYSDALPLAQGIKFDL</sequence>
<reference evidence="10" key="1">
    <citation type="submission" date="2018-04" db="EMBL/GenBank/DDBJ databases">
        <authorList>
            <person name="Watanabe M."/>
            <person name="Kojima H."/>
        </authorList>
    </citation>
    <scope>NUCLEOTIDE SEQUENCE [LARGE SCALE GENOMIC DNA]</scope>
    <source>
        <strain evidence="10">Dysh456</strain>
    </source>
</reference>
<evidence type="ECO:0000256" key="6">
    <source>
        <dbReference type="PROSITE-ProRule" id="PRU10007"/>
    </source>
</evidence>
<dbReference type="InterPro" id="IPR044638">
    <property type="entry name" value="ALDH7A1-like"/>
</dbReference>
<organism evidence="9 10">
    <name type="scientific">Aerosticca soli</name>
    <dbReference type="NCBI Taxonomy" id="2010829"/>
    <lineage>
        <taxon>Bacteria</taxon>
        <taxon>Pseudomonadati</taxon>
        <taxon>Pseudomonadota</taxon>
        <taxon>Gammaproteobacteria</taxon>
        <taxon>Lysobacterales</taxon>
        <taxon>Rhodanobacteraceae</taxon>
        <taxon>Aerosticca</taxon>
    </lineage>
</organism>
<dbReference type="EMBL" id="AP018560">
    <property type="protein sequence ID" value="BBD79911.1"/>
    <property type="molecule type" value="Genomic_DNA"/>
</dbReference>
<dbReference type="Proteomes" id="UP000270530">
    <property type="component" value="Chromosome"/>
</dbReference>
<dbReference type="CDD" id="cd07130">
    <property type="entry name" value="ALDH_F7_AASADH"/>
    <property type="match status" value="1"/>
</dbReference>
<dbReference type="KEGG" id="rbd:ALSL_1253"/>
<evidence type="ECO:0000256" key="5">
    <source>
        <dbReference type="ARBA" id="ARBA00024226"/>
    </source>
</evidence>
<dbReference type="EC" id="1.2.1.3" evidence="5"/>
<dbReference type="FunFam" id="3.40.309.10:FF:000018">
    <property type="entry name" value="Alpha-aminoadipic semialdehyde dehydrogenase"/>
    <property type="match status" value="1"/>
</dbReference>
<dbReference type="InterPro" id="IPR016162">
    <property type="entry name" value="Ald_DH_N"/>
</dbReference>